<evidence type="ECO:0000256" key="4">
    <source>
        <dbReference type="ARBA" id="ARBA00022553"/>
    </source>
</evidence>
<dbReference type="PROSITE" id="PS50885">
    <property type="entry name" value="HAMP"/>
    <property type="match status" value="1"/>
</dbReference>
<evidence type="ECO:0000313" key="13">
    <source>
        <dbReference type="EMBL" id="VCU71547.1"/>
    </source>
</evidence>
<dbReference type="InterPro" id="IPR050428">
    <property type="entry name" value="TCS_sensor_his_kinase"/>
</dbReference>
<dbReference type="PROSITE" id="PS50109">
    <property type="entry name" value="HIS_KIN"/>
    <property type="match status" value="1"/>
</dbReference>
<dbReference type="OrthoDB" id="9786919at2"/>
<dbReference type="InterPro" id="IPR036890">
    <property type="entry name" value="HATPase_C_sf"/>
</dbReference>
<evidence type="ECO:0000256" key="10">
    <source>
        <dbReference type="SAM" id="Phobius"/>
    </source>
</evidence>
<keyword evidence="4" id="KW-0597">Phosphoprotein</keyword>
<keyword evidence="9" id="KW-0902">Two-component regulatory system</keyword>
<dbReference type="Proteomes" id="UP000277294">
    <property type="component" value="Unassembled WGS sequence"/>
</dbReference>
<sequence length="443" mass="48829">MTGSPPRWSLGGRLSRWFALTTFVGLAAVCAAVYLEAEAHLRDRQSDLLNQYQQTLRYLASESGENWDMFIHKLDDLVRGRTDVSLELLSSDGNQLYHVGTTSVFTLNRRFRLENVGPSIRYVEAMISLDVAPDQLLLDHLIVVLTLGALVGTASISAIGYALVKKGLAPVGGLGRQISQLTASKLDDGMDGSNQPTELQPLVEQFNELLLRLRAAYEQLKGFNADVAHELRTPLTLMAANSQLILRGAHSTEEFRDAIESNLEDLNRLSSIIGDMLFLAQADRGVRARRIWVESLHGLCQTVADYHVEAYENERRRIYVTGDAAGHYDASLLKRALSNLVENALRYSKPNSPIEISISRQAAGVDVCVQSLGETLTQDVLTHMFERFYRASDDVGANRHHGLGLSIVAAIAAMHSGKTIATSEHCITRIGFFIQDARPDGIS</sequence>
<organism evidence="13 14">
    <name type="scientific">Pigmentiphaga humi</name>
    <dbReference type="NCBI Taxonomy" id="2478468"/>
    <lineage>
        <taxon>Bacteria</taxon>
        <taxon>Pseudomonadati</taxon>
        <taxon>Pseudomonadota</taxon>
        <taxon>Betaproteobacteria</taxon>
        <taxon>Burkholderiales</taxon>
        <taxon>Alcaligenaceae</taxon>
        <taxon>Pigmentiphaga</taxon>
    </lineage>
</organism>
<proteinExistence type="predicted"/>
<keyword evidence="5 13" id="KW-0808">Transferase</keyword>
<dbReference type="PANTHER" id="PTHR45436:SF9">
    <property type="entry name" value="SENSOR PROTEIN"/>
    <property type="match status" value="1"/>
</dbReference>
<gene>
    <name evidence="13" type="primary">czcS</name>
    <name evidence="13" type="ORF">PIGHUM_03632</name>
</gene>
<evidence type="ECO:0000313" key="14">
    <source>
        <dbReference type="Proteomes" id="UP000277294"/>
    </source>
</evidence>
<dbReference type="RefSeq" id="WP_124081142.1">
    <property type="nucleotide sequence ID" value="NZ_UWPJ01000027.1"/>
</dbReference>
<evidence type="ECO:0000256" key="5">
    <source>
        <dbReference type="ARBA" id="ARBA00022679"/>
    </source>
</evidence>
<keyword evidence="14" id="KW-1185">Reference proteome</keyword>
<dbReference type="GO" id="GO:0005886">
    <property type="term" value="C:plasma membrane"/>
    <property type="evidence" value="ECO:0007669"/>
    <property type="project" value="TreeGrafter"/>
</dbReference>
<dbReference type="SMART" id="SM00388">
    <property type="entry name" value="HisKA"/>
    <property type="match status" value="1"/>
</dbReference>
<dbReference type="SMART" id="SM00387">
    <property type="entry name" value="HATPase_c"/>
    <property type="match status" value="1"/>
</dbReference>
<evidence type="ECO:0000259" key="12">
    <source>
        <dbReference type="PROSITE" id="PS50885"/>
    </source>
</evidence>
<evidence type="ECO:0000256" key="1">
    <source>
        <dbReference type="ARBA" id="ARBA00000085"/>
    </source>
</evidence>
<dbReference type="Gene3D" id="3.30.565.10">
    <property type="entry name" value="Histidine kinase-like ATPase, C-terminal domain"/>
    <property type="match status" value="1"/>
</dbReference>
<evidence type="ECO:0000256" key="7">
    <source>
        <dbReference type="ARBA" id="ARBA00022777"/>
    </source>
</evidence>
<keyword evidence="8 10" id="KW-1133">Transmembrane helix</keyword>
<dbReference type="CDD" id="cd00082">
    <property type="entry name" value="HisKA"/>
    <property type="match status" value="1"/>
</dbReference>
<evidence type="ECO:0000259" key="11">
    <source>
        <dbReference type="PROSITE" id="PS50109"/>
    </source>
</evidence>
<evidence type="ECO:0000256" key="8">
    <source>
        <dbReference type="ARBA" id="ARBA00022989"/>
    </source>
</evidence>
<dbReference type="SUPFAM" id="SSF55874">
    <property type="entry name" value="ATPase domain of HSP90 chaperone/DNA topoisomerase II/histidine kinase"/>
    <property type="match status" value="1"/>
</dbReference>
<evidence type="ECO:0000256" key="9">
    <source>
        <dbReference type="ARBA" id="ARBA00023012"/>
    </source>
</evidence>
<dbReference type="InterPro" id="IPR003661">
    <property type="entry name" value="HisK_dim/P_dom"/>
</dbReference>
<dbReference type="EC" id="2.7.13.3" evidence="3"/>
<comment type="catalytic activity">
    <reaction evidence="1">
        <text>ATP + protein L-histidine = ADP + protein N-phospho-L-histidine.</text>
        <dbReference type="EC" id="2.7.13.3"/>
    </reaction>
</comment>
<protein>
    <recommendedName>
        <fullName evidence="3">histidine kinase</fullName>
        <ecNumber evidence="3">2.7.13.3</ecNumber>
    </recommendedName>
</protein>
<dbReference type="InterPro" id="IPR005467">
    <property type="entry name" value="His_kinase_dom"/>
</dbReference>
<dbReference type="AlphaFoldDB" id="A0A3P4B5I3"/>
<dbReference type="InterPro" id="IPR003660">
    <property type="entry name" value="HAMP_dom"/>
</dbReference>
<evidence type="ECO:0000256" key="3">
    <source>
        <dbReference type="ARBA" id="ARBA00012438"/>
    </source>
</evidence>
<keyword evidence="7" id="KW-0418">Kinase</keyword>
<evidence type="ECO:0000256" key="6">
    <source>
        <dbReference type="ARBA" id="ARBA00022692"/>
    </source>
</evidence>
<keyword evidence="10" id="KW-0472">Membrane</keyword>
<feature type="domain" description="HAMP" evidence="12">
    <location>
        <begin position="165"/>
        <end position="218"/>
    </location>
</feature>
<comment type="subcellular location">
    <subcellularLocation>
        <location evidence="2">Membrane</location>
    </subcellularLocation>
</comment>
<keyword evidence="6 10" id="KW-0812">Transmembrane</keyword>
<dbReference type="Pfam" id="PF00512">
    <property type="entry name" value="HisKA"/>
    <property type="match status" value="1"/>
</dbReference>
<dbReference type="CDD" id="cd00075">
    <property type="entry name" value="HATPase"/>
    <property type="match status" value="1"/>
</dbReference>
<dbReference type="InterPro" id="IPR036097">
    <property type="entry name" value="HisK_dim/P_sf"/>
</dbReference>
<dbReference type="EMBL" id="UWPJ01000027">
    <property type="protein sequence ID" value="VCU71547.1"/>
    <property type="molecule type" value="Genomic_DNA"/>
</dbReference>
<evidence type="ECO:0000256" key="2">
    <source>
        <dbReference type="ARBA" id="ARBA00004370"/>
    </source>
</evidence>
<name>A0A3P4B5I3_9BURK</name>
<dbReference type="Pfam" id="PF02518">
    <property type="entry name" value="HATPase_c"/>
    <property type="match status" value="1"/>
</dbReference>
<dbReference type="InterPro" id="IPR003594">
    <property type="entry name" value="HATPase_dom"/>
</dbReference>
<dbReference type="PANTHER" id="PTHR45436">
    <property type="entry name" value="SENSOR HISTIDINE KINASE YKOH"/>
    <property type="match status" value="1"/>
</dbReference>
<dbReference type="Gene3D" id="1.10.287.130">
    <property type="match status" value="1"/>
</dbReference>
<accession>A0A3P4B5I3</accession>
<reference evidence="13 14" key="1">
    <citation type="submission" date="2018-10" db="EMBL/GenBank/DDBJ databases">
        <authorList>
            <person name="Criscuolo A."/>
        </authorList>
    </citation>
    <scope>NUCLEOTIDE SEQUENCE [LARGE SCALE GENOMIC DNA]</scope>
    <source>
        <strain evidence="13">DnA1</strain>
    </source>
</reference>
<feature type="domain" description="Histidine kinase" evidence="11">
    <location>
        <begin position="226"/>
        <end position="424"/>
    </location>
</feature>
<feature type="transmembrane region" description="Helical" evidence="10">
    <location>
        <begin position="141"/>
        <end position="164"/>
    </location>
</feature>
<dbReference type="SUPFAM" id="SSF47384">
    <property type="entry name" value="Homodimeric domain of signal transducing histidine kinase"/>
    <property type="match status" value="1"/>
</dbReference>
<dbReference type="GO" id="GO:0000155">
    <property type="term" value="F:phosphorelay sensor kinase activity"/>
    <property type="evidence" value="ECO:0007669"/>
    <property type="project" value="InterPro"/>
</dbReference>
<feature type="transmembrane region" description="Helical" evidence="10">
    <location>
        <begin position="14"/>
        <end position="35"/>
    </location>
</feature>